<sequence>MSGFSGTGKADHRRLRDSELAARLLFRTFPFIALIVLLTQGTIAWLDYRDRYEQLEQRVTVVAHLTAEALARPVWMLDRPTYAAQVSAIEQDPAFVAARIFGESEEEMLSITSERSTAAGTITASSDILDPRGSVIGRFELVMSQEELRRALQRQLLIALSAIVILLLGSSIAFHYAVRHLVITPLEQMLEAMRLVERKVWPHLGWKRKDELGRAGRAFDSMVSGLKSGDEAKRLLDELQQTQNALVEKNAEIESAHRQITESLNYARKIQEGLMADPADLERHFVEAELLWRPLQRVGGDHCWVVEQGGRCVIFLADCTGHGVPGAFMSLITASALDQALRQSHTPSPSRLLYSVDRLVRQHLSHSANNEADDGLDAACCVYDPERGELHYAGASIPLLLQRNGKMETIAATRGSLGYQSLLPPGEMPETRISIEPGMSFYLFTDGVTDQMGAPDPHSRQRLFGRRRMLRVLQQYAELPLKEQLARSEEALASWRGNEPPRDDYTLVAFRPL</sequence>
<dbReference type="InterPro" id="IPR036457">
    <property type="entry name" value="PPM-type-like_dom_sf"/>
</dbReference>
<evidence type="ECO:0000259" key="4">
    <source>
        <dbReference type="SMART" id="SM00331"/>
    </source>
</evidence>
<keyword evidence="3" id="KW-1133">Transmembrane helix</keyword>
<comment type="caution">
    <text evidence="5">The sequence shown here is derived from an EMBL/GenBank/DDBJ whole genome shotgun (WGS) entry which is preliminary data.</text>
</comment>
<dbReference type="SMART" id="SM00331">
    <property type="entry name" value="PP2C_SIG"/>
    <property type="match status" value="1"/>
</dbReference>
<reference evidence="5 6" key="1">
    <citation type="submission" date="2023-03" db="EMBL/GenBank/DDBJ databases">
        <title>Fodinicurvata sp. CAU 1616 isolated from sea sendiment.</title>
        <authorList>
            <person name="Kim W."/>
        </authorList>
    </citation>
    <scope>NUCLEOTIDE SEQUENCE [LARGE SCALE GENOMIC DNA]</scope>
    <source>
        <strain evidence="5 6">CAU 1616</strain>
    </source>
</reference>
<dbReference type="InterPro" id="IPR052016">
    <property type="entry name" value="Bact_Sigma-Reg"/>
</dbReference>
<keyword evidence="1" id="KW-0378">Hydrolase</keyword>
<name>A0ABT5YN62_9PROT</name>
<evidence type="ECO:0000256" key="3">
    <source>
        <dbReference type="SAM" id="Phobius"/>
    </source>
</evidence>
<feature type="coiled-coil region" evidence="2">
    <location>
        <begin position="229"/>
        <end position="259"/>
    </location>
</feature>
<evidence type="ECO:0000256" key="1">
    <source>
        <dbReference type="ARBA" id="ARBA00022801"/>
    </source>
</evidence>
<dbReference type="InterPro" id="IPR001932">
    <property type="entry name" value="PPM-type_phosphatase-like_dom"/>
</dbReference>
<dbReference type="RefSeq" id="WP_275822703.1">
    <property type="nucleotide sequence ID" value="NZ_JARHUD010000005.1"/>
</dbReference>
<evidence type="ECO:0000313" key="6">
    <source>
        <dbReference type="Proteomes" id="UP001215503"/>
    </source>
</evidence>
<dbReference type="Pfam" id="PF07228">
    <property type="entry name" value="SpoIIE"/>
    <property type="match status" value="1"/>
</dbReference>
<proteinExistence type="predicted"/>
<evidence type="ECO:0000313" key="5">
    <source>
        <dbReference type="EMBL" id="MDF2096368.1"/>
    </source>
</evidence>
<dbReference type="Gene3D" id="3.60.40.10">
    <property type="entry name" value="PPM-type phosphatase domain"/>
    <property type="match status" value="1"/>
</dbReference>
<keyword evidence="3" id="KW-0812">Transmembrane</keyword>
<dbReference type="EMBL" id="JARHUD010000005">
    <property type="protein sequence ID" value="MDF2096368.1"/>
    <property type="molecule type" value="Genomic_DNA"/>
</dbReference>
<dbReference type="PANTHER" id="PTHR43156">
    <property type="entry name" value="STAGE II SPORULATION PROTEIN E-RELATED"/>
    <property type="match status" value="1"/>
</dbReference>
<protein>
    <submittedName>
        <fullName evidence="5">SpoIIE family protein phosphatase</fullName>
    </submittedName>
</protein>
<dbReference type="PANTHER" id="PTHR43156:SF9">
    <property type="entry name" value="HAMP DOMAIN-CONTAINING PROTEIN"/>
    <property type="match status" value="1"/>
</dbReference>
<feature type="transmembrane region" description="Helical" evidence="3">
    <location>
        <begin position="24"/>
        <end position="48"/>
    </location>
</feature>
<organism evidence="5 6">
    <name type="scientific">Aquibaculum arenosum</name>
    <dbReference type="NCBI Taxonomy" id="3032591"/>
    <lineage>
        <taxon>Bacteria</taxon>
        <taxon>Pseudomonadati</taxon>
        <taxon>Pseudomonadota</taxon>
        <taxon>Alphaproteobacteria</taxon>
        <taxon>Rhodospirillales</taxon>
        <taxon>Rhodovibrionaceae</taxon>
        <taxon>Aquibaculum</taxon>
    </lineage>
</organism>
<keyword evidence="6" id="KW-1185">Reference proteome</keyword>
<feature type="domain" description="PPM-type phosphatase" evidence="4">
    <location>
        <begin position="283"/>
        <end position="512"/>
    </location>
</feature>
<evidence type="ECO:0000256" key="2">
    <source>
        <dbReference type="SAM" id="Coils"/>
    </source>
</evidence>
<keyword evidence="3" id="KW-0472">Membrane</keyword>
<dbReference type="Proteomes" id="UP001215503">
    <property type="component" value="Unassembled WGS sequence"/>
</dbReference>
<dbReference type="Gene3D" id="6.10.340.10">
    <property type="match status" value="1"/>
</dbReference>
<feature type="transmembrane region" description="Helical" evidence="3">
    <location>
        <begin position="156"/>
        <end position="178"/>
    </location>
</feature>
<keyword evidence="2" id="KW-0175">Coiled coil</keyword>
<accession>A0ABT5YN62</accession>
<gene>
    <name evidence="5" type="ORF">P2G67_10305</name>
</gene>
<dbReference type="SUPFAM" id="SSF81606">
    <property type="entry name" value="PP2C-like"/>
    <property type="match status" value="1"/>
</dbReference>